<dbReference type="RefSeq" id="WP_004902211.1">
    <property type="nucleotide sequence ID" value="NZ_BBTI01000006.1"/>
</dbReference>
<name>V2U7G3_9GAMM</name>
<dbReference type="InterPro" id="IPR050563">
    <property type="entry name" value="4-hydroxybenzoyl-CoA_TE"/>
</dbReference>
<dbReference type="GO" id="GO:0047617">
    <property type="term" value="F:fatty acyl-CoA hydrolase activity"/>
    <property type="evidence" value="ECO:0007669"/>
    <property type="project" value="TreeGrafter"/>
</dbReference>
<dbReference type="PANTHER" id="PTHR31793">
    <property type="entry name" value="4-HYDROXYBENZOYL-COA THIOESTERASE FAMILY MEMBER"/>
    <property type="match status" value="1"/>
</dbReference>
<dbReference type="Pfam" id="PF13279">
    <property type="entry name" value="4HBT_2"/>
    <property type="match status" value="1"/>
</dbReference>
<comment type="similarity">
    <text evidence="1">Belongs to the 4-hydroxybenzoyl-CoA thioesterase family.</text>
</comment>
<organism evidence="3 4">
    <name type="scientific">Acinetobacter brisouii CIP 110357</name>
    <dbReference type="NCBI Taxonomy" id="1341683"/>
    <lineage>
        <taxon>Bacteria</taxon>
        <taxon>Pseudomonadati</taxon>
        <taxon>Pseudomonadota</taxon>
        <taxon>Gammaproteobacteria</taxon>
        <taxon>Moraxellales</taxon>
        <taxon>Moraxellaceae</taxon>
        <taxon>Acinetobacter</taxon>
    </lineage>
</organism>
<dbReference type="Proteomes" id="UP000018418">
    <property type="component" value="Unassembled WGS sequence"/>
</dbReference>
<sequence length="143" mass="16900">MYAEVTLDVPFHDVDSMNVVWHGHYLKYFEIARCHLLDQFGYNYLQMQESGYLWPVIESHVRYVYGIQFQQKIRVRAILKEWENRLKIDYLVFDAETGKRLTKGYTTQVAVNAKTRELCLQSPQVLFDRLEAWSGFQPTGATK</sequence>
<dbReference type="HOGENOM" id="CLU_101141_3_0_6"/>
<proteinExistence type="inferred from homology"/>
<dbReference type="OrthoDB" id="9800856at2"/>
<evidence type="ECO:0000313" key="3">
    <source>
        <dbReference type="EMBL" id="ESK50248.1"/>
    </source>
</evidence>
<protein>
    <recommendedName>
        <fullName evidence="5">Thioesterase domain-containing protein</fullName>
    </recommendedName>
</protein>
<keyword evidence="2" id="KW-0378">Hydrolase</keyword>
<evidence type="ECO:0000256" key="1">
    <source>
        <dbReference type="ARBA" id="ARBA00005953"/>
    </source>
</evidence>
<dbReference type="Gene3D" id="3.10.129.10">
    <property type="entry name" value="Hotdog Thioesterase"/>
    <property type="match status" value="1"/>
</dbReference>
<evidence type="ECO:0000256" key="2">
    <source>
        <dbReference type="ARBA" id="ARBA00022801"/>
    </source>
</evidence>
<reference evidence="3 4" key="1">
    <citation type="submission" date="2013-10" db="EMBL/GenBank/DDBJ databases">
        <title>The Genome Sequence of Acinetobacter brisouii CIP 110357.</title>
        <authorList>
            <consortium name="The Broad Institute Genomics Platform"/>
            <consortium name="The Broad Institute Genome Sequencing Center for Infectious Disease"/>
            <person name="Cerqueira G."/>
            <person name="Feldgarden M."/>
            <person name="Courvalin P."/>
            <person name="Grillot-Courvalin C."/>
            <person name="Clermont D."/>
            <person name="Rocha E."/>
            <person name="Yoon E.-J."/>
            <person name="Nemec A."/>
            <person name="Young S.K."/>
            <person name="Zeng Q."/>
            <person name="Gargeya S."/>
            <person name="Fitzgerald M."/>
            <person name="Abouelleil A."/>
            <person name="Alvarado L."/>
            <person name="Berlin A.M."/>
            <person name="Chapman S.B."/>
            <person name="Gainer-Dewar J."/>
            <person name="Goldberg J."/>
            <person name="Gnerre S."/>
            <person name="Griggs A."/>
            <person name="Gujja S."/>
            <person name="Hansen M."/>
            <person name="Howarth C."/>
            <person name="Imamovic A."/>
            <person name="Ireland A."/>
            <person name="Larimer J."/>
            <person name="McCowan C."/>
            <person name="Murphy C."/>
            <person name="Pearson M."/>
            <person name="Poon T.W."/>
            <person name="Priest M."/>
            <person name="Roberts A."/>
            <person name="Saif S."/>
            <person name="Shea T."/>
            <person name="Sykes S."/>
            <person name="Wortman J."/>
            <person name="Nusbaum C."/>
            <person name="Birren B."/>
        </authorList>
    </citation>
    <scope>NUCLEOTIDE SEQUENCE [LARGE SCALE GENOMIC DNA]</scope>
    <source>
        <strain evidence="3 4">CIP 110357</strain>
    </source>
</reference>
<keyword evidence="4" id="KW-1185">Reference proteome</keyword>
<gene>
    <name evidence="3" type="ORF">P255_02224</name>
</gene>
<dbReference type="AlphaFoldDB" id="V2U7G3"/>
<comment type="caution">
    <text evidence="3">The sequence shown here is derived from an EMBL/GenBank/DDBJ whole genome shotgun (WGS) entry which is preliminary data.</text>
</comment>
<dbReference type="PANTHER" id="PTHR31793:SF27">
    <property type="entry name" value="NOVEL THIOESTERASE SUPERFAMILY DOMAIN AND SAPOSIN A-TYPE DOMAIN CONTAINING PROTEIN (0610012H03RIK)"/>
    <property type="match status" value="1"/>
</dbReference>
<evidence type="ECO:0008006" key="5">
    <source>
        <dbReference type="Google" id="ProtNLM"/>
    </source>
</evidence>
<accession>V2U7G3</accession>
<evidence type="ECO:0000313" key="4">
    <source>
        <dbReference type="Proteomes" id="UP000018418"/>
    </source>
</evidence>
<dbReference type="EMBL" id="AYEU01000007">
    <property type="protein sequence ID" value="ESK50248.1"/>
    <property type="molecule type" value="Genomic_DNA"/>
</dbReference>
<dbReference type="CDD" id="cd00586">
    <property type="entry name" value="4HBT"/>
    <property type="match status" value="1"/>
</dbReference>
<dbReference type="PIRSF" id="PIRSF003230">
    <property type="entry name" value="YbgC"/>
    <property type="match status" value="1"/>
</dbReference>
<dbReference type="PATRIC" id="fig|1341683.3.peg.2197"/>
<dbReference type="InterPro" id="IPR029069">
    <property type="entry name" value="HotDog_dom_sf"/>
</dbReference>
<dbReference type="InterPro" id="IPR006684">
    <property type="entry name" value="YbgC/YbaW"/>
</dbReference>
<dbReference type="SUPFAM" id="SSF54637">
    <property type="entry name" value="Thioesterase/thiol ester dehydrase-isomerase"/>
    <property type="match status" value="1"/>
</dbReference>